<dbReference type="InterPro" id="IPR051313">
    <property type="entry name" value="Bact_iron-sidero_bind"/>
</dbReference>
<dbReference type="Proteomes" id="UP000198922">
    <property type="component" value="Unassembled WGS sequence"/>
</dbReference>
<dbReference type="AlphaFoldDB" id="A0A1G7I6Y5"/>
<dbReference type="PANTHER" id="PTHR30532">
    <property type="entry name" value="IRON III DICITRATE-BINDING PERIPLASMIC PROTEIN"/>
    <property type="match status" value="1"/>
</dbReference>
<dbReference type="Pfam" id="PF01497">
    <property type="entry name" value="Peripla_BP_2"/>
    <property type="match status" value="1"/>
</dbReference>
<keyword evidence="4" id="KW-0406">Ion transport</keyword>
<feature type="chain" id="PRO_5011769786" evidence="6">
    <location>
        <begin position="22"/>
        <end position="300"/>
    </location>
</feature>
<dbReference type="GO" id="GO:1901678">
    <property type="term" value="P:iron coordination entity transport"/>
    <property type="evidence" value="ECO:0007669"/>
    <property type="project" value="UniProtKB-ARBA"/>
</dbReference>
<accession>A0A1G7I6Y5</accession>
<evidence type="ECO:0000259" key="7">
    <source>
        <dbReference type="PROSITE" id="PS50983"/>
    </source>
</evidence>
<dbReference type="SUPFAM" id="SSF53807">
    <property type="entry name" value="Helical backbone' metal receptor"/>
    <property type="match status" value="1"/>
</dbReference>
<evidence type="ECO:0000256" key="2">
    <source>
        <dbReference type="ARBA" id="ARBA00008814"/>
    </source>
</evidence>
<comment type="similarity">
    <text evidence="2">Belongs to the bacterial solute-binding protein 8 family.</text>
</comment>
<dbReference type="InterPro" id="IPR002491">
    <property type="entry name" value="ABC_transptr_periplasmic_BD"/>
</dbReference>
<feature type="domain" description="Fe/B12 periplasmic-binding" evidence="7">
    <location>
        <begin position="39"/>
        <end position="300"/>
    </location>
</feature>
<dbReference type="GO" id="GO:0030288">
    <property type="term" value="C:outer membrane-bounded periplasmic space"/>
    <property type="evidence" value="ECO:0007669"/>
    <property type="project" value="TreeGrafter"/>
</dbReference>
<feature type="signal peptide" evidence="6">
    <location>
        <begin position="1"/>
        <end position="21"/>
    </location>
</feature>
<dbReference type="EMBL" id="FNAT01000007">
    <property type="protein sequence ID" value="SDF08481.1"/>
    <property type="molecule type" value="Genomic_DNA"/>
</dbReference>
<dbReference type="STRING" id="521013.SAMN04488567_3351"/>
<keyword evidence="3" id="KW-0813">Transport</keyword>
<dbReference type="OrthoDB" id="8370650at2"/>
<reference evidence="9" key="1">
    <citation type="submission" date="2016-10" db="EMBL/GenBank/DDBJ databases">
        <authorList>
            <person name="Varghese N."/>
            <person name="Submissions S."/>
        </authorList>
    </citation>
    <scope>NUCLEOTIDE SEQUENCE [LARGE SCALE GENOMIC DNA]</scope>
    <source>
        <strain evidence="9">DSM 21424</strain>
    </source>
</reference>
<dbReference type="FunFam" id="3.40.50.1980:FF:000003">
    <property type="entry name" value="Iron ABC transporter substrate-binding protein"/>
    <property type="match status" value="1"/>
</dbReference>
<comment type="subcellular location">
    <subcellularLocation>
        <location evidence="1">Cell envelope</location>
    </subcellularLocation>
</comment>
<gene>
    <name evidence="8" type="ORF">SAMN04488567_3351</name>
</gene>
<keyword evidence="4" id="KW-0408">Iron</keyword>
<dbReference type="PANTHER" id="PTHR30532:SF21">
    <property type="entry name" value="SIDEROPHORE-BINDING LIPOPROTEIN YFIY-RELATED"/>
    <property type="match status" value="1"/>
</dbReference>
<evidence type="ECO:0000256" key="1">
    <source>
        <dbReference type="ARBA" id="ARBA00004196"/>
    </source>
</evidence>
<evidence type="ECO:0000256" key="6">
    <source>
        <dbReference type="SAM" id="SignalP"/>
    </source>
</evidence>
<protein>
    <submittedName>
        <fullName evidence="8">Iron complex transport system substrate-binding protein</fullName>
    </submittedName>
</protein>
<keyword evidence="5 6" id="KW-0732">Signal</keyword>
<proteinExistence type="inferred from homology"/>
<evidence type="ECO:0000256" key="5">
    <source>
        <dbReference type="ARBA" id="ARBA00022729"/>
    </source>
</evidence>
<organism evidence="8 9">
    <name type="scientific">Limimaricola pyoseonensis</name>
    <dbReference type="NCBI Taxonomy" id="521013"/>
    <lineage>
        <taxon>Bacteria</taxon>
        <taxon>Pseudomonadati</taxon>
        <taxon>Pseudomonadota</taxon>
        <taxon>Alphaproteobacteria</taxon>
        <taxon>Rhodobacterales</taxon>
        <taxon>Paracoccaceae</taxon>
        <taxon>Limimaricola</taxon>
    </lineage>
</organism>
<keyword evidence="9" id="KW-1185">Reference proteome</keyword>
<dbReference type="PROSITE" id="PS50983">
    <property type="entry name" value="FE_B12_PBP"/>
    <property type="match status" value="1"/>
</dbReference>
<evidence type="ECO:0000313" key="8">
    <source>
        <dbReference type="EMBL" id="SDF08481.1"/>
    </source>
</evidence>
<evidence type="ECO:0000256" key="3">
    <source>
        <dbReference type="ARBA" id="ARBA00022448"/>
    </source>
</evidence>
<evidence type="ECO:0000313" key="9">
    <source>
        <dbReference type="Proteomes" id="UP000198922"/>
    </source>
</evidence>
<keyword evidence="4" id="KW-0410">Iron transport</keyword>
<dbReference type="CDD" id="cd01146">
    <property type="entry name" value="FhuD"/>
    <property type="match status" value="1"/>
</dbReference>
<name>A0A1G7I6Y5_9RHOB</name>
<sequence length="300" mass="32281">MLRLTLTTALAGLALAGAAQAREITHAMGTTEVPDAPERVVILTNEGTEALLALGVAPVGAVQSWTGDPWYDHIADRMQGVEVVGTESGVNLELIAALEPDLIIGNQQRQEKIYDQLSAIAPTVMSQELRGDWKVNFDLYSDALGLGEEGDAVMAAFDQRVTDLSEDLGDATEEEVSVIRFLAGQIRIYQLDSFSGVLLEQLGFARPENQAVEDFALRVGKESIPQMDGDRIFHFTYEPGDGEGEELAQEVLTDPLWRSLEAVKAGDVHAVDDAVWNTAGGVIAANLMLDDIAGIYGVAQ</sequence>
<dbReference type="RefSeq" id="WP_090113875.1">
    <property type="nucleotide sequence ID" value="NZ_FNAT01000007.1"/>
</dbReference>
<dbReference type="Gene3D" id="3.40.50.1980">
    <property type="entry name" value="Nitrogenase molybdenum iron protein domain"/>
    <property type="match status" value="2"/>
</dbReference>
<evidence type="ECO:0000256" key="4">
    <source>
        <dbReference type="ARBA" id="ARBA00022496"/>
    </source>
</evidence>